<protein>
    <submittedName>
        <fullName evidence="1">Uncharacterized protein</fullName>
    </submittedName>
</protein>
<proteinExistence type="predicted"/>
<dbReference type="AlphaFoldDB" id="A0AAV7WEB7"/>
<evidence type="ECO:0000313" key="1">
    <source>
        <dbReference type="EMBL" id="KAJ1211180.1"/>
    </source>
</evidence>
<organism evidence="1 2">
    <name type="scientific">Pleurodeles waltl</name>
    <name type="common">Iberian ribbed newt</name>
    <dbReference type="NCBI Taxonomy" id="8319"/>
    <lineage>
        <taxon>Eukaryota</taxon>
        <taxon>Metazoa</taxon>
        <taxon>Chordata</taxon>
        <taxon>Craniata</taxon>
        <taxon>Vertebrata</taxon>
        <taxon>Euteleostomi</taxon>
        <taxon>Amphibia</taxon>
        <taxon>Batrachia</taxon>
        <taxon>Caudata</taxon>
        <taxon>Salamandroidea</taxon>
        <taxon>Salamandridae</taxon>
        <taxon>Pleurodelinae</taxon>
        <taxon>Pleurodeles</taxon>
    </lineage>
</organism>
<reference evidence="1" key="1">
    <citation type="journal article" date="2022" name="bioRxiv">
        <title>Sequencing and chromosome-scale assembly of the giantPleurodeles waltlgenome.</title>
        <authorList>
            <person name="Brown T."/>
            <person name="Elewa A."/>
            <person name="Iarovenko S."/>
            <person name="Subramanian E."/>
            <person name="Araus A.J."/>
            <person name="Petzold A."/>
            <person name="Susuki M."/>
            <person name="Suzuki K.-i.T."/>
            <person name="Hayashi T."/>
            <person name="Toyoda A."/>
            <person name="Oliveira C."/>
            <person name="Osipova E."/>
            <person name="Leigh N.D."/>
            <person name="Simon A."/>
            <person name="Yun M.H."/>
        </authorList>
    </citation>
    <scope>NUCLEOTIDE SEQUENCE</scope>
    <source>
        <strain evidence="1">20211129_DDA</strain>
        <tissue evidence="1">Liver</tissue>
    </source>
</reference>
<accession>A0AAV7WEB7</accession>
<name>A0AAV7WEB7_PLEWA</name>
<sequence length="119" mass="12484">MARPFSCICTRCSCGGTTAAGCRPTECCGAQAENSDPGGEEACGWMAGPEQRWRSTWAVEALRLHSGVALTAENPGGPSYTWASWSGAQGACPIGVTKYIGDQGREREEQRTGSPQVGL</sequence>
<dbReference type="Proteomes" id="UP001066276">
    <property type="component" value="Chromosome 1_2"/>
</dbReference>
<keyword evidence="2" id="KW-1185">Reference proteome</keyword>
<gene>
    <name evidence="1" type="ORF">NDU88_006541</name>
</gene>
<evidence type="ECO:0000313" key="2">
    <source>
        <dbReference type="Proteomes" id="UP001066276"/>
    </source>
</evidence>
<comment type="caution">
    <text evidence="1">The sequence shown here is derived from an EMBL/GenBank/DDBJ whole genome shotgun (WGS) entry which is preliminary data.</text>
</comment>
<dbReference type="PROSITE" id="PS51257">
    <property type="entry name" value="PROKAR_LIPOPROTEIN"/>
    <property type="match status" value="1"/>
</dbReference>
<dbReference type="EMBL" id="JANPWB010000002">
    <property type="protein sequence ID" value="KAJ1211180.1"/>
    <property type="molecule type" value="Genomic_DNA"/>
</dbReference>